<organism evidence="4">
    <name type="scientific">freshwater metagenome</name>
    <dbReference type="NCBI Taxonomy" id="449393"/>
    <lineage>
        <taxon>unclassified sequences</taxon>
        <taxon>metagenomes</taxon>
        <taxon>ecological metagenomes</taxon>
    </lineage>
</organism>
<dbReference type="SUPFAM" id="SSF54373">
    <property type="entry name" value="FAD-linked reductases, C-terminal domain"/>
    <property type="match status" value="1"/>
</dbReference>
<dbReference type="SUPFAM" id="SSF51905">
    <property type="entry name" value="FAD/NAD(P)-binding domain"/>
    <property type="match status" value="1"/>
</dbReference>
<evidence type="ECO:0000256" key="1">
    <source>
        <dbReference type="ARBA" id="ARBA00023002"/>
    </source>
</evidence>
<dbReference type="InterPro" id="IPR050631">
    <property type="entry name" value="PheA/TfdB_FAD_monoxygenase"/>
</dbReference>
<accession>A0A6J7FFM7</accession>
<protein>
    <submittedName>
        <fullName evidence="4">Unannotated protein</fullName>
    </submittedName>
</protein>
<evidence type="ECO:0000256" key="2">
    <source>
        <dbReference type="ARBA" id="ARBA00023027"/>
    </source>
</evidence>
<dbReference type="PANTHER" id="PTHR43476">
    <property type="entry name" value="3-(3-HYDROXY-PHENYL)PROPIONATE/3-HYDROXYCINNAMIC ACID HYDROXYLASE"/>
    <property type="match status" value="1"/>
</dbReference>
<dbReference type="Gene3D" id="3.30.9.10">
    <property type="entry name" value="D-Amino Acid Oxidase, subunit A, domain 2"/>
    <property type="match status" value="1"/>
</dbReference>
<keyword evidence="2" id="KW-0520">NAD</keyword>
<evidence type="ECO:0000313" key="4">
    <source>
        <dbReference type="EMBL" id="CAB4892588.1"/>
    </source>
</evidence>
<feature type="domain" description="FAD-binding" evidence="3">
    <location>
        <begin position="7"/>
        <end position="339"/>
    </location>
</feature>
<dbReference type="EMBL" id="CAFBMB010000024">
    <property type="protein sequence ID" value="CAB4892588.1"/>
    <property type="molecule type" value="Genomic_DNA"/>
</dbReference>
<dbReference type="PRINTS" id="PR00420">
    <property type="entry name" value="RNGMNOXGNASE"/>
</dbReference>
<dbReference type="PANTHER" id="PTHR43476:SF4">
    <property type="entry name" value="BLR0106 PROTEIN"/>
    <property type="match status" value="1"/>
</dbReference>
<dbReference type="Pfam" id="PF01494">
    <property type="entry name" value="FAD_binding_3"/>
    <property type="match status" value="1"/>
</dbReference>
<dbReference type="GO" id="GO:0016491">
    <property type="term" value="F:oxidoreductase activity"/>
    <property type="evidence" value="ECO:0007669"/>
    <property type="project" value="UniProtKB-KW"/>
</dbReference>
<dbReference type="GO" id="GO:0071949">
    <property type="term" value="F:FAD binding"/>
    <property type="evidence" value="ECO:0007669"/>
    <property type="project" value="InterPro"/>
</dbReference>
<proteinExistence type="predicted"/>
<gene>
    <name evidence="4" type="ORF">UFOPK3516_00495</name>
</gene>
<dbReference type="AlphaFoldDB" id="A0A6J7FFM7"/>
<dbReference type="NCBIfam" id="NF006091">
    <property type="entry name" value="PRK08243.1"/>
    <property type="match status" value="1"/>
</dbReference>
<dbReference type="InterPro" id="IPR036188">
    <property type="entry name" value="FAD/NAD-bd_sf"/>
</dbReference>
<sequence>MAITMNTQVAIMGAGPCGLLLAHLLQRAGIDSIVIDGKTREEIEGTVKAGIVEQPAAEVLVGSGASARAMNKEYEHHGITFDFEGESHRFDFTKLVNKSVFLFPQHEVLIDLIAARIAAGNPPLFEHLAEKIIDENTTNPKVVGKTATGEEFEISADVIVGADGSASIARIAVNGSQISGYFREYPFAWYGILTEAPPSAEELIYSRSEEGFVLISTRSPEIQRMYFQCDPTTDPNSIGDEEIWAKLQLGVKVELKRGPIFRKDVLRFRSFVASGLRNNRIFLAGDAAHTVPPTGAKGMNLAFSDVLWLNQALRAFFLEGTEALMDTYQEDALDRIWKAQNYSYWMTSMLHIAPDASDFDKKRQLGELYAVTGSEYARQYVAEGYTGWEYGADWR</sequence>
<dbReference type="Gene3D" id="3.50.50.60">
    <property type="entry name" value="FAD/NAD(P)-binding domain"/>
    <property type="match status" value="1"/>
</dbReference>
<keyword evidence="1" id="KW-0560">Oxidoreductase</keyword>
<evidence type="ECO:0000259" key="3">
    <source>
        <dbReference type="Pfam" id="PF01494"/>
    </source>
</evidence>
<reference evidence="4" key="1">
    <citation type="submission" date="2020-05" db="EMBL/GenBank/DDBJ databases">
        <authorList>
            <person name="Chiriac C."/>
            <person name="Salcher M."/>
            <person name="Ghai R."/>
            <person name="Kavagutti S V."/>
        </authorList>
    </citation>
    <scope>NUCLEOTIDE SEQUENCE</scope>
</reference>
<dbReference type="InterPro" id="IPR002938">
    <property type="entry name" value="FAD-bd"/>
</dbReference>
<name>A0A6J7FFM7_9ZZZZ</name>